<comment type="similarity">
    <text evidence="1">Belongs to the Gfo/Idh/MocA family.</text>
</comment>
<dbReference type="PANTHER" id="PTHR22604:SF105">
    <property type="entry name" value="TRANS-1,2-DIHYDROBENZENE-1,2-DIOL DEHYDROGENASE"/>
    <property type="match status" value="1"/>
</dbReference>
<dbReference type="Gene3D" id="3.30.360.10">
    <property type="entry name" value="Dihydrodipicolinate Reductase, domain 2"/>
    <property type="match status" value="1"/>
</dbReference>
<organism evidence="5">
    <name type="scientific">Streptomyces sp. PGA64</name>
    <dbReference type="NCBI Taxonomy" id="161235"/>
    <lineage>
        <taxon>Bacteria</taxon>
        <taxon>Bacillati</taxon>
        <taxon>Actinomycetota</taxon>
        <taxon>Actinomycetes</taxon>
        <taxon>Kitasatosporales</taxon>
        <taxon>Streptomycetaceae</taxon>
        <taxon>Streptomyces</taxon>
    </lineage>
</organism>
<sequence length="320" mass="34132">MTDTLRIGVLGCAGIARRRVLPAIAATEGVELTAVASRDESRARETAAPYGARPVHGYQALLDRDDIDAVYVPLPAALHERWTEAALRAGRHVLAEKPLTTDPAATGRLVTLARQTGRCLMENVMFVHHGQHDAVRELVADGAIGELRGFSAAFAVPRLPDGDIRYRADLGGGALWDTGVYPVRAALHLLGDALTVEGAFLTGGPGQEVDTAGSALLSTPEGVAVHLAFGLDHAYRSGYEFWGSEGVLSVDRVFTPPADHRPEVRLRQGADTRTLRLPAQDQVTATIAAFARAVRAGTPPDDTALRQASLLHEIRRAAGR</sequence>
<dbReference type="InterPro" id="IPR000683">
    <property type="entry name" value="Gfo/Idh/MocA-like_OxRdtase_N"/>
</dbReference>
<dbReference type="SUPFAM" id="SSF55347">
    <property type="entry name" value="Glyceraldehyde-3-phosphate dehydrogenase-like, C-terminal domain"/>
    <property type="match status" value="1"/>
</dbReference>
<evidence type="ECO:0000259" key="3">
    <source>
        <dbReference type="Pfam" id="PF01408"/>
    </source>
</evidence>
<evidence type="ECO:0000313" key="5">
    <source>
        <dbReference type="EMBL" id="AHW57790.1"/>
    </source>
</evidence>
<dbReference type="PANTHER" id="PTHR22604">
    <property type="entry name" value="OXIDOREDUCTASES"/>
    <property type="match status" value="1"/>
</dbReference>
<feature type="domain" description="Gfo/Idh/MocA-like oxidoreductase N-terminal" evidence="3">
    <location>
        <begin position="5"/>
        <end position="123"/>
    </location>
</feature>
<dbReference type="GO" id="GO:0000166">
    <property type="term" value="F:nucleotide binding"/>
    <property type="evidence" value="ECO:0007669"/>
    <property type="project" value="InterPro"/>
</dbReference>
<dbReference type="Gene3D" id="3.40.50.720">
    <property type="entry name" value="NAD(P)-binding Rossmann-like Domain"/>
    <property type="match status" value="1"/>
</dbReference>
<accession>X5DAG5</accession>
<reference evidence="5" key="1">
    <citation type="journal article" date="2003" name="Antimicrob. Agents Chemother.">
        <title>Engineering anthracycline biosynthesis toward angucyclines.</title>
        <authorList>
            <person name="Metsa-Ketela M."/>
            <person name="Palmu K."/>
            <person name="Kunnari T."/>
            <person name="Ylihonko K."/>
            <person name="Mantsala P."/>
        </authorList>
    </citation>
    <scope>NUCLEOTIDE SEQUENCE</scope>
    <source>
        <strain evidence="5">PGA64</strain>
    </source>
</reference>
<dbReference type="InterPro" id="IPR036291">
    <property type="entry name" value="NAD(P)-bd_dom_sf"/>
</dbReference>
<name>X5DAG5_9ACTN</name>
<evidence type="ECO:0000259" key="4">
    <source>
        <dbReference type="Pfam" id="PF22725"/>
    </source>
</evidence>
<proteinExistence type="inferred from homology"/>
<evidence type="ECO:0000256" key="2">
    <source>
        <dbReference type="ARBA" id="ARBA00023002"/>
    </source>
</evidence>
<dbReference type="InterPro" id="IPR055170">
    <property type="entry name" value="GFO_IDH_MocA-like_dom"/>
</dbReference>
<dbReference type="EMBL" id="AY034378">
    <property type="protein sequence ID" value="AHW57790.1"/>
    <property type="molecule type" value="Genomic_DNA"/>
</dbReference>
<evidence type="ECO:0000256" key="1">
    <source>
        <dbReference type="ARBA" id="ARBA00010928"/>
    </source>
</evidence>
<dbReference type="Pfam" id="PF01408">
    <property type="entry name" value="GFO_IDH_MocA"/>
    <property type="match status" value="1"/>
</dbReference>
<keyword evidence="2" id="KW-0560">Oxidoreductase</keyword>
<reference evidence="5" key="2">
    <citation type="journal article" date="2004" name="J. Antibiot.">
        <title>Partial activation of a silent angucycline-type gene cluster from a rubromycin beta producing Streptomyces sp. PGA64.</title>
        <authorList>
            <person name="Metsa-Ketela M."/>
            <person name="Ylihonko K."/>
            <person name="Mantsala P."/>
        </authorList>
    </citation>
    <scope>NUCLEOTIDE SEQUENCE</scope>
    <source>
        <strain evidence="5">PGA64</strain>
    </source>
</reference>
<reference evidence="5" key="3">
    <citation type="submission" date="2014-04" db="EMBL/GenBank/DDBJ databases">
        <title>Activation of silent natural product biosynthesis pathways by reporter-guided mutant selection.</title>
        <authorList>
            <person name="Guo F."/>
            <person name="Xiang S."/>
            <person name="Li L."/>
            <person name="Wang B."/>
            <person name="Rajasarkka J."/>
            <person name="Grondahl K."/>
            <person name="Hannuksela Y."/>
            <person name="Ai G."/>
            <person name="Metsa-Ketela M."/>
            <person name="Yang K."/>
        </authorList>
    </citation>
    <scope>NUCLEOTIDE SEQUENCE</scope>
    <source>
        <strain evidence="5">PGA64</strain>
    </source>
</reference>
<dbReference type="Pfam" id="PF22725">
    <property type="entry name" value="GFO_IDH_MocA_C3"/>
    <property type="match status" value="1"/>
</dbReference>
<feature type="domain" description="GFO/IDH/MocA-like oxidoreductase" evidence="4">
    <location>
        <begin position="134"/>
        <end position="248"/>
    </location>
</feature>
<protein>
    <submittedName>
        <fullName evidence="5">PgaT</fullName>
    </submittedName>
</protein>
<dbReference type="InterPro" id="IPR050984">
    <property type="entry name" value="Gfo/Idh/MocA_domain"/>
</dbReference>
<dbReference type="SMR" id="X5DAG5"/>
<dbReference type="SUPFAM" id="SSF51735">
    <property type="entry name" value="NAD(P)-binding Rossmann-fold domains"/>
    <property type="match status" value="1"/>
</dbReference>
<dbReference type="AlphaFoldDB" id="X5DAG5"/>
<dbReference type="GO" id="GO:0016491">
    <property type="term" value="F:oxidoreductase activity"/>
    <property type="evidence" value="ECO:0007669"/>
    <property type="project" value="UniProtKB-KW"/>
</dbReference>